<dbReference type="EMBL" id="JACHEN010000006">
    <property type="protein sequence ID" value="MBB6215188.1"/>
    <property type="molecule type" value="Genomic_DNA"/>
</dbReference>
<reference evidence="1 2" key="1">
    <citation type="submission" date="2020-08" db="EMBL/GenBank/DDBJ databases">
        <title>Genomic Encyclopedia of Type Strains, Phase IV (KMG-IV): sequencing the most valuable type-strain genomes for metagenomic binning, comparative biology and taxonomic classification.</title>
        <authorList>
            <person name="Goeker M."/>
        </authorList>
    </citation>
    <scope>NUCLEOTIDE SEQUENCE [LARGE SCALE GENOMIC DNA]</scope>
    <source>
        <strain evidence="1 2">DSM 103526</strain>
    </source>
</reference>
<keyword evidence="2" id="KW-1185">Reference proteome</keyword>
<evidence type="ECO:0000313" key="2">
    <source>
        <dbReference type="Proteomes" id="UP000579281"/>
    </source>
</evidence>
<organism evidence="1 2">
    <name type="scientific">Anaerosolibacter carboniphilus</name>
    <dbReference type="NCBI Taxonomy" id="1417629"/>
    <lineage>
        <taxon>Bacteria</taxon>
        <taxon>Bacillati</taxon>
        <taxon>Bacillota</taxon>
        <taxon>Clostridia</taxon>
        <taxon>Peptostreptococcales</taxon>
        <taxon>Thermotaleaceae</taxon>
        <taxon>Anaerosolibacter</taxon>
    </lineage>
</organism>
<dbReference type="Proteomes" id="UP000579281">
    <property type="component" value="Unassembled WGS sequence"/>
</dbReference>
<evidence type="ECO:0000313" key="1">
    <source>
        <dbReference type="EMBL" id="MBB6215188.1"/>
    </source>
</evidence>
<dbReference type="AlphaFoldDB" id="A0A841KSR5"/>
<protein>
    <submittedName>
        <fullName evidence="1">Uncharacterized protein</fullName>
    </submittedName>
</protein>
<comment type="caution">
    <text evidence="1">The sequence shown here is derived from an EMBL/GenBank/DDBJ whole genome shotgun (WGS) entry which is preliminary data.</text>
</comment>
<proteinExistence type="predicted"/>
<sequence>MPRSCNGQTGSSDPTKPQKIMFCVGNDAPIVPKKIGIQNHGMEGAVPYEILYTLVGAIHESPTGSLVIRKNEHKDANFLGIWVE</sequence>
<name>A0A841KSR5_9FIRM</name>
<gene>
    <name evidence="1" type="ORF">HNQ80_001277</name>
</gene>
<accession>A0A841KSR5</accession>